<dbReference type="GO" id="GO:0008893">
    <property type="term" value="F:guanosine-3',5'-bis(diphosphate) 3'-diphosphatase activity"/>
    <property type="evidence" value="ECO:0007669"/>
    <property type="project" value="TreeGrafter"/>
</dbReference>
<dbReference type="SUPFAM" id="SSF109604">
    <property type="entry name" value="HD-domain/PDEase-like"/>
    <property type="match status" value="1"/>
</dbReference>
<name>A0A2M7G8V6_9BACT</name>
<dbReference type="AlphaFoldDB" id="A0A2M7G8V6"/>
<accession>A0A2M7G8V6</accession>
<proteinExistence type="predicted"/>
<dbReference type="Pfam" id="PF13328">
    <property type="entry name" value="HD_4"/>
    <property type="match status" value="1"/>
</dbReference>
<dbReference type="CDD" id="cd00077">
    <property type="entry name" value="HDc"/>
    <property type="match status" value="1"/>
</dbReference>
<evidence type="ECO:0000313" key="2">
    <source>
        <dbReference type="EMBL" id="PIW18525.1"/>
    </source>
</evidence>
<sequence length="180" mass="20326">MIKLSRLSQALCFAAEKHKFQLRKDLRTPYINHPLQVLAVLIEEGQVESEDILLAAVLHDTLEDTETTPEELIHIFGESVCHLIQEVSDNKSLPKAERKALQISHAPNLSPEAKQIKLADKICNLRDLLNQSPQDWPLERKQAYFKWAEAVGEGLKGVNPKLEAIFEKTLAQANQLQESS</sequence>
<feature type="domain" description="HD" evidence="1">
    <location>
        <begin position="30"/>
        <end position="125"/>
    </location>
</feature>
<comment type="caution">
    <text evidence="2">The sequence shown here is derived from an EMBL/GenBank/DDBJ whole genome shotgun (WGS) entry which is preliminary data.</text>
</comment>
<reference evidence="2 3" key="1">
    <citation type="submission" date="2017-09" db="EMBL/GenBank/DDBJ databases">
        <title>Depth-based differentiation of microbial function through sediment-hosted aquifers and enrichment of novel symbionts in the deep terrestrial subsurface.</title>
        <authorList>
            <person name="Probst A.J."/>
            <person name="Ladd B."/>
            <person name="Jarett J.K."/>
            <person name="Geller-Mcgrath D.E."/>
            <person name="Sieber C.M."/>
            <person name="Emerson J.B."/>
            <person name="Anantharaman K."/>
            <person name="Thomas B.C."/>
            <person name="Malmstrom R."/>
            <person name="Stieglmeier M."/>
            <person name="Klingl A."/>
            <person name="Woyke T."/>
            <person name="Ryan C.M."/>
            <person name="Banfield J.F."/>
        </authorList>
    </citation>
    <scope>NUCLEOTIDE SEQUENCE [LARGE SCALE GENOMIC DNA]</scope>
    <source>
        <strain evidence="2">CG17_big_fil_post_rev_8_21_14_2_50_48_46</strain>
    </source>
</reference>
<dbReference type="Proteomes" id="UP000231019">
    <property type="component" value="Unassembled WGS sequence"/>
</dbReference>
<protein>
    <submittedName>
        <fullName evidence="2">Phosphohydrolase</fullName>
    </submittedName>
</protein>
<keyword evidence="2" id="KW-0378">Hydrolase</keyword>
<dbReference type="InterPro" id="IPR003607">
    <property type="entry name" value="HD/PDEase_dom"/>
</dbReference>
<evidence type="ECO:0000259" key="1">
    <source>
        <dbReference type="PROSITE" id="PS51831"/>
    </source>
</evidence>
<organism evidence="2 3">
    <name type="scientific">bacterium (Candidatus Blackallbacteria) CG17_big_fil_post_rev_8_21_14_2_50_48_46</name>
    <dbReference type="NCBI Taxonomy" id="2014261"/>
    <lineage>
        <taxon>Bacteria</taxon>
        <taxon>Candidatus Blackallbacteria</taxon>
    </lineage>
</organism>
<dbReference type="PROSITE" id="PS51831">
    <property type="entry name" value="HD"/>
    <property type="match status" value="1"/>
</dbReference>
<dbReference type="PANTHER" id="PTHR46246">
    <property type="entry name" value="GUANOSINE-3',5'-BIS(DIPHOSPHATE) 3'-PYROPHOSPHOHYDROLASE MESH1"/>
    <property type="match status" value="1"/>
</dbReference>
<dbReference type="InterPro" id="IPR052194">
    <property type="entry name" value="MESH1"/>
</dbReference>
<evidence type="ECO:0000313" key="3">
    <source>
        <dbReference type="Proteomes" id="UP000231019"/>
    </source>
</evidence>
<dbReference type="SMART" id="SM00471">
    <property type="entry name" value="HDc"/>
    <property type="match status" value="1"/>
</dbReference>
<gene>
    <name evidence="2" type="ORF">COW36_04325</name>
</gene>
<dbReference type="InterPro" id="IPR006674">
    <property type="entry name" value="HD_domain"/>
</dbReference>
<dbReference type="PANTHER" id="PTHR46246:SF1">
    <property type="entry name" value="GUANOSINE-3',5'-BIS(DIPHOSPHATE) 3'-PYROPHOSPHOHYDROLASE MESH1"/>
    <property type="match status" value="1"/>
</dbReference>
<dbReference type="Gene3D" id="1.10.3210.10">
    <property type="entry name" value="Hypothetical protein af1432"/>
    <property type="match status" value="1"/>
</dbReference>
<dbReference type="EMBL" id="PFFQ01000012">
    <property type="protein sequence ID" value="PIW18525.1"/>
    <property type="molecule type" value="Genomic_DNA"/>
</dbReference>